<sequence>MNCFYLDLSEPFTTTNNTLTPWVDFTYTSGPWKSQATACNSGKNIIIIFIFGSYPLFQPSVNQFNTSKQQWTNITSIGSVPVYRDYISYAEFNNGLSLSNATNLPLSQVSYCAITLPNENILYIDGISPNLLSYMPINNLPLYNTKSDTWTNMMCDKYVLFLFISIIKDLNLISY</sequence>
<dbReference type="OrthoDB" id="432528at2759"/>
<proteinExistence type="predicted"/>
<accession>A0A9N9CZR1</accession>
<evidence type="ECO:0000313" key="1">
    <source>
        <dbReference type="EMBL" id="CAG8621065.1"/>
    </source>
</evidence>
<organism evidence="1 2">
    <name type="scientific">Cetraspora pellucida</name>
    <dbReference type="NCBI Taxonomy" id="1433469"/>
    <lineage>
        <taxon>Eukaryota</taxon>
        <taxon>Fungi</taxon>
        <taxon>Fungi incertae sedis</taxon>
        <taxon>Mucoromycota</taxon>
        <taxon>Glomeromycotina</taxon>
        <taxon>Glomeromycetes</taxon>
        <taxon>Diversisporales</taxon>
        <taxon>Gigasporaceae</taxon>
        <taxon>Cetraspora</taxon>
    </lineage>
</organism>
<dbReference type="AlphaFoldDB" id="A0A9N9CZR1"/>
<dbReference type="Proteomes" id="UP000789759">
    <property type="component" value="Unassembled WGS sequence"/>
</dbReference>
<evidence type="ECO:0000313" key="2">
    <source>
        <dbReference type="Proteomes" id="UP000789759"/>
    </source>
</evidence>
<name>A0A9N9CZR1_9GLOM</name>
<dbReference type="InterPro" id="IPR011043">
    <property type="entry name" value="Gal_Oxase/kelch_b-propeller"/>
</dbReference>
<dbReference type="SUPFAM" id="SSF50965">
    <property type="entry name" value="Galactose oxidase, central domain"/>
    <property type="match status" value="1"/>
</dbReference>
<gene>
    <name evidence="1" type="ORF">CPELLU_LOCUS7924</name>
</gene>
<protein>
    <submittedName>
        <fullName evidence="1">17547_t:CDS:1</fullName>
    </submittedName>
</protein>
<comment type="caution">
    <text evidence="1">The sequence shown here is derived from an EMBL/GenBank/DDBJ whole genome shotgun (WGS) entry which is preliminary data.</text>
</comment>
<dbReference type="InterPro" id="IPR015915">
    <property type="entry name" value="Kelch-typ_b-propeller"/>
</dbReference>
<reference evidence="1" key="1">
    <citation type="submission" date="2021-06" db="EMBL/GenBank/DDBJ databases">
        <authorList>
            <person name="Kallberg Y."/>
            <person name="Tangrot J."/>
            <person name="Rosling A."/>
        </authorList>
    </citation>
    <scope>NUCLEOTIDE SEQUENCE</scope>
    <source>
        <strain evidence="1">FL966</strain>
    </source>
</reference>
<dbReference type="Gene3D" id="2.120.10.80">
    <property type="entry name" value="Kelch-type beta propeller"/>
    <property type="match status" value="1"/>
</dbReference>
<keyword evidence="2" id="KW-1185">Reference proteome</keyword>
<dbReference type="EMBL" id="CAJVQA010005457">
    <property type="protein sequence ID" value="CAG8621065.1"/>
    <property type="molecule type" value="Genomic_DNA"/>
</dbReference>